<evidence type="ECO:0000313" key="1">
    <source>
        <dbReference type="EMBL" id="SDI19090.1"/>
    </source>
</evidence>
<dbReference type="EMBL" id="FNDK01000024">
    <property type="protein sequence ID" value="SDI19090.1"/>
    <property type="molecule type" value="Genomic_DNA"/>
</dbReference>
<organism evidence="1 2">
    <name type="scientific">Alteribacillus persepolensis</name>
    <dbReference type="NCBI Taxonomy" id="568899"/>
    <lineage>
        <taxon>Bacteria</taxon>
        <taxon>Bacillati</taxon>
        <taxon>Bacillota</taxon>
        <taxon>Bacilli</taxon>
        <taxon>Bacillales</taxon>
        <taxon>Bacillaceae</taxon>
        <taxon>Alteribacillus</taxon>
    </lineage>
</organism>
<dbReference type="STRING" id="568899.SAMN05192534_12448"/>
<accession>A0A1G8IKQ4</accession>
<reference evidence="1 2" key="1">
    <citation type="submission" date="2016-10" db="EMBL/GenBank/DDBJ databases">
        <authorList>
            <person name="de Groot N.N."/>
        </authorList>
    </citation>
    <scope>NUCLEOTIDE SEQUENCE [LARGE SCALE GENOMIC DNA]</scope>
    <source>
        <strain evidence="1 2">DSM 21632</strain>
    </source>
</reference>
<evidence type="ECO:0000313" key="2">
    <source>
        <dbReference type="Proteomes" id="UP000199163"/>
    </source>
</evidence>
<keyword evidence="2" id="KW-1185">Reference proteome</keyword>
<name>A0A1G8IKQ4_9BACI</name>
<gene>
    <name evidence="1" type="ORF">SAMN05192534_12448</name>
</gene>
<protein>
    <submittedName>
        <fullName evidence="1">Uncharacterized protein</fullName>
    </submittedName>
</protein>
<dbReference type="AlphaFoldDB" id="A0A1G8IKQ4"/>
<proteinExistence type="predicted"/>
<sequence length="57" mass="5986">MYLNEVNLTPEGKIAREGKQAEAIADHADTAAATAEDIAVKQNEILAALRHAGIIAS</sequence>
<dbReference type="RefSeq" id="WP_175487549.1">
    <property type="nucleotide sequence ID" value="NZ_FNDK01000024.1"/>
</dbReference>
<dbReference type="Proteomes" id="UP000199163">
    <property type="component" value="Unassembled WGS sequence"/>
</dbReference>